<reference evidence="1" key="1">
    <citation type="submission" date="2023-08" db="EMBL/GenBank/DDBJ databases">
        <authorList>
            <person name="Chen Y."/>
            <person name="Shah S."/>
            <person name="Dougan E. K."/>
            <person name="Thang M."/>
            <person name="Chan C."/>
        </authorList>
    </citation>
    <scope>NUCLEOTIDE SEQUENCE</scope>
</reference>
<comment type="caution">
    <text evidence="1">The sequence shown here is derived from an EMBL/GenBank/DDBJ whole genome shotgun (WGS) entry which is preliminary data.</text>
</comment>
<organism evidence="1 2">
    <name type="scientific">Effrenium voratum</name>
    <dbReference type="NCBI Taxonomy" id="2562239"/>
    <lineage>
        <taxon>Eukaryota</taxon>
        <taxon>Sar</taxon>
        <taxon>Alveolata</taxon>
        <taxon>Dinophyceae</taxon>
        <taxon>Suessiales</taxon>
        <taxon>Symbiodiniaceae</taxon>
        <taxon>Effrenium</taxon>
    </lineage>
</organism>
<proteinExistence type="predicted"/>
<dbReference type="EMBL" id="CAUJNA010000845">
    <property type="protein sequence ID" value="CAJ1381837.1"/>
    <property type="molecule type" value="Genomic_DNA"/>
</dbReference>
<name>A0AA36I6A5_9DINO</name>
<gene>
    <name evidence="1" type="ORF">EVOR1521_LOCUS9398</name>
</gene>
<accession>A0AA36I6A5</accession>
<dbReference type="InterPro" id="IPR029063">
    <property type="entry name" value="SAM-dependent_MTases_sf"/>
</dbReference>
<evidence type="ECO:0000313" key="1">
    <source>
        <dbReference type="EMBL" id="CAJ1381837.1"/>
    </source>
</evidence>
<evidence type="ECO:0000313" key="2">
    <source>
        <dbReference type="Proteomes" id="UP001178507"/>
    </source>
</evidence>
<keyword evidence="2" id="KW-1185">Reference proteome</keyword>
<protein>
    <submittedName>
        <fullName evidence="1">Uncharacterized protein</fullName>
    </submittedName>
</protein>
<sequence length="336" mass="37782">MSSWRVSESADEPHVFGDIMEQLPHGSVTDGTFHSKLRSVNNSHFQGLQFCFTHGHSCCTLEHVDLDISGLPCQDNSRANKKRKFEDIKMSMVNDLLGSHYFFTQLFVSPTDVGHRGVARNRTYIICHHKTKTEPLLDVHEVYQSVTDVLKGSVATEPQDYMVSPKLIKAHFNMGVCQSRGISYDAEASSCAYMLNERETQLVQLLDRDYAKELGGDPSMDGNLIYFLGDRYEFSRTWSAKSHRVPTYRRNNGLFLHRQTMTFMTGTDKLASLGWPVTPETAKQMLTKVLPNMDSKRSSLIAGNSMHLSNVALVTMVALLCYGPARSQSVVTQLCL</sequence>
<dbReference type="SUPFAM" id="SSF53335">
    <property type="entry name" value="S-adenosyl-L-methionine-dependent methyltransferases"/>
    <property type="match status" value="1"/>
</dbReference>
<dbReference type="Proteomes" id="UP001178507">
    <property type="component" value="Unassembled WGS sequence"/>
</dbReference>
<dbReference type="AlphaFoldDB" id="A0AA36I6A5"/>